<keyword evidence="7" id="KW-0282">Flagellum</keyword>
<sequence>MNRLLPWLALTLLVPALAEPIPYRTGPDSGELLLRSLGSLVVAVLVALTLALLIKRFAPGLLSGLRRRQTGRRQLETLERLRISPTTQVVVVRWHDEEWLIAEGSQGTQLLGKRPHHSTAGEDGQDG</sequence>
<evidence type="ECO:0000256" key="3">
    <source>
        <dbReference type="ARBA" id="ARBA00022692"/>
    </source>
</evidence>
<dbReference type="Pfam" id="PF04347">
    <property type="entry name" value="FliO"/>
    <property type="match status" value="1"/>
</dbReference>
<gene>
    <name evidence="7" type="ORF">ACFOW7_21230</name>
</gene>
<dbReference type="Proteomes" id="UP001595791">
    <property type="component" value="Unassembled WGS sequence"/>
</dbReference>
<keyword evidence="7" id="KW-0966">Cell projection</keyword>
<dbReference type="InterPro" id="IPR022781">
    <property type="entry name" value="Flagellar_biosynth_FliO"/>
</dbReference>
<keyword evidence="8" id="KW-1185">Reference proteome</keyword>
<proteinExistence type="predicted"/>
<evidence type="ECO:0000256" key="1">
    <source>
        <dbReference type="ARBA" id="ARBA00004236"/>
    </source>
</evidence>
<evidence type="ECO:0000256" key="4">
    <source>
        <dbReference type="ARBA" id="ARBA00022989"/>
    </source>
</evidence>
<evidence type="ECO:0000313" key="7">
    <source>
        <dbReference type="EMBL" id="MFC4161866.1"/>
    </source>
</evidence>
<comment type="caution">
    <text evidence="7">The sequence shown here is derived from an EMBL/GenBank/DDBJ whole genome shotgun (WGS) entry which is preliminary data.</text>
</comment>
<feature type="transmembrane region" description="Helical" evidence="6">
    <location>
        <begin position="34"/>
        <end position="58"/>
    </location>
</feature>
<protein>
    <submittedName>
        <fullName evidence="7">Flagellar biosynthetic protein FliO</fullName>
    </submittedName>
</protein>
<evidence type="ECO:0000256" key="2">
    <source>
        <dbReference type="ARBA" id="ARBA00022475"/>
    </source>
</evidence>
<keyword evidence="4 6" id="KW-1133">Transmembrane helix</keyword>
<evidence type="ECO:0000313" key="8">
    <source>
        <dbReference type="Proteomes" id="UP001595791"/>
    </source>
</evidence>
<reference evidence="8" key="1">
    <citation type="journal article" date="2019" name="Int. J. Syst. Evol. Microbiol.">
        <title>The Global Catalogue of Microorganisms (GCM) 10K type strain sequencing project: providing services to taxonomists for standard genome sequencing and annotation.</title>
        <authorList>
            <consortium name="The Broad Institute Genomics Platform"/>
            <consortium name="The Broad Institute Genome Sequencing Center for Infectious Disease"/>
            <person name="Wu L."/>
            <person name="Ma J."/>
        </authorList>
    </citation>
    <scope>NUCLEOTIDE SEQUENCE [LARGE SCALE GENOMIC DNA]</scope>
    <source>
        <strain evidence="8">LMG 29894</strain>
    </source>
</reference>
<evidence type="ECO:0000256" key="5">
    <source>
        <dbReference type="ARBA" id="ARBA00023136"/>
    </source>
</evidence>
<organism evidence="7 8">
    <name type="scientific">Chitinimonas lacunae</name>
    <dbReference type="NCBI Taxonomy" id="1963018"/>
    <lineage>
        <taxon>Bacteria</taxon>
        <taxon>Pseudomonadati</taxon>
        <taxon>Pseudomonadota</taxon>
        <taxon>Betaproteobacteria</taxon>
        <taxon>Neisseriales</taxon>
        <taxon>Chitinibacteraceae</taxon>
        <taxon>Chitinimonas</taxon>
    </lineage>
</organism>
<dbReference type="RefSeq" id="WP_378168473.1">
    <property type="nucleotide sequence ID" value="NZ_JBHSBU010000002.1"/>
</dbReference>
<comment type="subcellular location">
    <subcellularLocation>
        <location evidence="1">Cell membrane</location>
    </subcellularLocation>
</comment>
<name>A0ABV8MY03_9NEIS</name>
<keyword evidence="5 6" id="KW-0472">Membrane</keyword>
<keyword evidence="3 6" id="KW-0812">Transmembrane</keyword>
<keyword evidence="2" id="KW-1003">Cell membrane</keyword>
<keyword evidence="7" id="KW-0969">Cilium</keyword>
<accession>A0ABV8MY03</accession>
<dbReference type="EMBL" id="JBHSBU010000002">
    <property type="protein sequence ID" value="MFC4161866.1"/>
    <property type="molecule type" value="Genomic_DNA"/>
</dbReference>
<evidence type="ECO:0000256" key="6">
    <source>
        <dbReference type="SAM" id="Phobius"/>
    </source>
</evidence>